<dbReference type="PROSITE" id="PS50970">
    <property type="entry name" value="HCY"/>
    <property type="match status" value="1"/>
</dbReference>
<dbReference type="OrthoDB" id="9803687at2"/>
<feature type="binding site" evidence="3">
    <location>
        <position position="293"/>
    </location>
    <ligand>
        <name>Zn(2+)</name>
        <dbReference type="ChEBI" id="CHEBI:29105"/>
    </ligand>
</feature>
<organism evidence="5 6">
    <name type="scientific">Roseovarius faecimaris</name>
    <dbReference type="NCBI Taxonomy" id="2494550"/>
    <lineage>
        <taxon>Bacteria</taxon>
        <taxon>Pseudomonadati</taxon>
        <taxon>Pseudomonadota</taxon>
        <taxon>Alphaproteobacteria</taxon>
        <taxon>Rhodobacterales</taxon>
        <taxon>Roseobacteraceae</taxon>
        <taxon>Roseovarius</taxon>
    </lineage>
</organism>
<evidence type="ECO:0000259" key="4">
    <source>
        <dbReference type="PROSITE" id="PS50970"/>
    </source>
</evidence>
<dbReference type="PANTHER" id="PTHR11103">
    <property type="entry name" value="SLR1189 PROTEIN"/>
    <property type="match status" value="1"/>
</dbReference>
<accession>A0A6I6IZI1</accession>
<dbReference type="GO" id="GO:0008168">
    <property type="term" value="F:methyltransferase activity"/>
    <property type="evidence" value="ECO:0007669"/>
    <property type="project" value="UniProtKB-UniRule"/>
</dbReference>
<keyword evidence="1 3" id="KW-0489">Methyltransferase</keyword>
<dbReference type="Proteomes" id="UP000428330">
    <property type="component" value="Chromosome"/>
</dbReference>
<feature type="binding site" evidence="3">
    <location>
        <position position="294"/>
    </location>
    <ligand>
        <name>Zn(2+)</name>
        <dbReference type="ChEBI" id="CHEBI:29105"/>
    </ligand>
</feature>
<keyword evidence="6" id="KW-1185">Reference proteome</keyword>
<dbReference type="SUPFAM" id="SSF82282">
    <property type="entry name" value="Homocysteine S-methyltransferase"/>
    <property type="match status" value="1"/>
</dbReference>
<proteinExistence type="predicted"/>
<dbReference type="KEGG" id="rom:EI983_06960"/>
<keyword evidence="3" id="KW-0862">Zinc</keyword>
<dbReference type="RefSeq" id="WP_157706660.1">
    <property type="nucleotide sequence ID" value="NZ_CP034348.1"/>
</dbReference>
<dbReference type="PANTHER" id="PTHR11103:SF18">
    <property type="entry name" value="SLR1189 PROTEIN"/>
    <property type="match status" value="1"/>
</dbReference>
<feature type="domain" description="Hcy-binding" evidence="4">
    <location>
        <begin position="1"/>
        <end position="308"/>
    </location>
</feature>
<dbReference type="Pfam" id="PF02574">
    <property type="entry name" value="S-methyl_trans"/>
    <property type="match status" value="1"/>
</dbReference>
<evidence type="ECO:0000313" key="5">
    <source>
        <dbReference type="EMBL" id="QGX98028.1"/>
    </source>
</evidence>
<name>A0A6I6IZI1_9RHOB</name>
<dbReference type="GO" id="GO:0032259">
    <property type="term" value="P:methylation"/>
    <property type="evidence" value="ECO:0007669"/>
    <property type="project" value="UniProtKB-KW"/>
</dbReference>
<evidence type="ECO:0000313" key="6">
    <source>
        <dbReference type="Proteomes" id="UP000428330"/>
    </source>
</evidence>
<dbReference type="Gene3D" id="3.20.20.330">
    <property type="entry name" value="Homocysteine-binding-like domain"/>
    <property type="match status" value="1"/>
</dbReference>
<dbReference type="InterPro" id="IPR036589">
    <property type="entry name" value="HCY_dom_sf"/>
</dbReference>
<comment type="cofactor">
    <cofactor evidence="3">
        <name>Zn(2+)</name>
        <dbReference type="ChEBI" id="CHEBI:29105"/>
    </cofactor>
</comment>
<keyword evidence="2 3" id="KW-0808">Transferase</keyword>
<evidence type="ECO:0000256" key="3">
    <source>
        <dbReference type="PROSITE-ProRule" id="PRU00333"/>
    </source>
</evidence>
<reference evidence="6" key="1">
    <citation type="submission" date="2018-12" db="EMBL/GenBank/DDBJ databases">
        <title>Complete genome sequence of Roseovarius sp. MME-070.</title>
        <authorList>
            <person name="Nam Y.-D."/>
            <person name="Kang J."/>
            <person name="Chung W.-H."/>
            <person name="Park Y.S."/>
        </authorList>
    </citation>
    <scope>NUCLEOTIDE SEQUENCE [LARGE SCALE GENOMIC DNA]</scope>
    <source>
        <strain evidence="6">MME-070</strain>
    </source>
</reference>
<evidence type="ECO:0000256" key="2">
    <source>
        <dbReference type="ARBA" id="ARBA00022679"/>
    </source>
</evidence>
<dbReference type="GO" id="GO:0046872">
    <property type="term" value="F:metal ion binding"/>
    <property type="evidence" value="ECO:0007669"/>
    <property type="project" value="UniProtKB-KW"/>
</dbReference>
<gene>
    <name evidence="5" type="ORF">EI983_06960</name>
</gene>
<keyword evidence="3" id="KW-0479">Metal-binding</keyword>
<dbReference type="InterPro" id="IPR003726">
    <property type="entry name" value="HCY_dom"/>
</dbReference>
<protein>
    <submittedName>
        <fullName evidence="5">Homocysteine S-methyltransferase family protein</fullName>
    </submittedName>
</protein>
<feature type="binding site" evidence="3">
    <location>
        <position position="224"/>
    </location>
    <ligand>
        <name>Zn(2+)</name>
        <dbReference type="ChEBI" id="CHEBI:29105"/>
    </ligand>
</feature>
<dbReference type="AlphaFoldDB" id="A0A6I6IZI1"/>
<dbReference type="EMBL" id="CP034348">
    <property type="protein sequence ID" value="QGX98028.1"/>
    <property type="molecule type" value="Genomic_DNA"/>
</dbReference>
<sequence length="317" mass="35075">MKDFPPRLENKFYLTEGGTETDILYKWGFELPEFAMFPLLDNPEADRVIRDIYRRYFDVAHKHDTGMLILGHDYRASPDWGAKLGYTPEALAEMERRTIGFLDSLRREYEGKVSDVYIAGCVGPRGDAYGTGGGISEAEAEDYHSVQLTTLKSTPADMAISLTLNNIPEAIGIVRAAKAIKIPIGISLTLTTEGRLRSGPSLREAIEAIEEKTDGAAAWYGTNCSHPLEFASALADDGPWLDRLRYIRPNAVKMDKIALCKLGHLEDGDPVELGQQMGDVARRFPRADILGGCCGTDERHLGEIAKNVNSLRRKVEA</sequence>
<evidence type="ECO:0000256" key="1">
    <source>
        <dbReference type="ARBA" id="ARBA00022603"/>
    </source>
</evidence>